<feature type="compositionally biased region" description="Basic and acidic residues" evidence="1">
    <location>
        <begin position="62"/>
        <end position="84"/>
    </location>
</feature>
<proteinExistence type="predicted"/>
<feature type="compositionally biased region" description="Pro residues" evidence="1">
    <location>
        <begin position="107"/>
        <end position="120"/>
    </location>
</feature>
<dbReference type="HOGENOM" id="CLU_979782_0_0_7"/>
<protein>
    <recommendedName>
        <fullName evidence="2">TonB C-terminal domain-containing protein</fullName>
    </recommendedName>
</protein>
<dbReference type="InterPro" id="IPR037682">
    <property type="entry name" value="TonB_C"/>
</dbReference>
<dbReference type="Proteomes" id="UP000002714">
    <property type="component" value="Chromosome"/>
</dbReference>
<dbReference type="PROSITE" id="PS52015">
    <property type="entry name" value="TONB_CTD"/>
    <property type="match status" value="1"/>
</dbReference>
<dbReference type="AlphaFoldDB" id="Q30RJ3"/>
<evidence type="ECO:0000313" key="4">
    <source>
        <dbReference type="Proteomes" id="UP000002714"/>
    </source>
</evidence>
<feature type="compositionally biased region" description="Basic and acidic residues" evidence="1">
    <location>
        <begin position="34"/>
        <end position="51"/>
    </location>
</feature>
<feature type="domain" description="TonB C-terminal" evidence="2">
    <location>
        <begin position="188"/>
        <end position="276"/>
    </location>
</feature>
<dbReference type="STRING" id="326298.Suden_1110"/>
<reference evidence="3 4" key="1">
    <citation type="journal article" date="2008" name="Appl. Environ. Microbiol.">
        <title>Genome of the epsilonproteobacterial chemolithoautotroph Sulfurimonas denitrificans.</title>
        <authorList>
            <person name="Sievert S.M."/>
            <person name="Scott K.M."/>
            <person name="Klotz M.G."/>
            <person name="Chain P.S.G."/>
            <person name="Hauser L.J."/>
            <person name="Hemp J."/>
            <person name="Huegler M."/>
            <person name="Land M."/>
            <person name="Lapidus A."/>
            <person name="Larimer F.W."/>
            <person name="Lucas S."/>
            <person name="Malfatti S.A."/>
            <person name="Meyer F."/>
            <person name="Paulsen I.T."/>
            <person name="Ren Q."/>
            <person name="Simon J."/>
            <person name="Bailey K."/>
            <person name="Diaz E."/>
            <person name="Fitzpatrick K.A."/>
            <person name="Glover B."/>
            <person name="Gwatney N."/>
            <person name="Korajkic A."/>
            <person name="Long A."/>
            <person name="Mobberley J.M."/>
            <person name="Pantry S.N."/>
            <person name="Pazder G."/>
            <person name="Peterson S."/>
            <person name="Quintanilla J.D."/>
            <person name="Sprinkle R."/>
            <person name="Stephens J."/>
            <person name="Thomas P."/>
            <person name="Vaughn R."/>
            <person name="Weber M.J."/>
            <person name="Wooten L.L."/>
        </authorList>
    </citation>
    <scope>NUCLEOTIDE SEQUENCE [LARGE SCALE GENOMIC DNA]</scope>
    <source>
        <strain evidence="4">ATCC 33889 / DSM 1251</strain>
    </source>
</reference>
<evidence type="ECO:0000259" key="2">
    <source>
        <dbReference type="PROSITE" id="PS52015"/>
    </source>
</evidence>
<feature type="region of interest" description="Disordered" evidence="1">
    <location>
        <begin position="34"/>
        <end position="162"/>
    </location>
</feature>
<evidence type="ECO:0000256" key="1">
    <source>
        <dbReference type="SAM" id="MobiDB-lite"/>
    </source>
</evidence>
<dbReference type="GO" id="GO:0055085">
    <property type="term" value="P:transmembrane transport"/>
    <property type="evidence" value="ECO:0007669"/>
    <property type="project" value="InterPro"/>
</dbReference>
<evidence type="ECO:0000313" key="3">
    <source>
        <dbReference type="EMBL" id="ABB44388.1"/>
    </source>
</evidence>
<dbReference type="EMBL" id="CP000153">
    <property type="protein sequence ID" value="ABB44388.1"/>
    <property type="molecule type" value="Genomic_DNA"/>
</dbReference>
<feature type="compositionally biased region" description="Polar residues" evidence="1">
    <location>
        <begin position="85"/>
        <end position="94"/>
    </location>
</feature>
<organism evidence="3 4">
    <name type="scientific">Sulfurimonas denitrificans (strain ATCC 33889 / DSM 1251)</name>
    <name type="common">Thiomicrospira denitrificans (strain ATCC 33889 / DSM 1251)</name>
    <dbReference type="NCBI Taxonomy" id="326298"/>
    <lineage>
        <taxon>Bacteria</taxon>
        <taxon>Pseudomonadati</taxon>
        <taxon>Campylobacterota</taxon>
        <taxon>Epsilonproteobacteria</taxon>
        <taxon>Campylobacterales</taxon>
        <taxon>Sulfurimonadaceae</taxon>
        <taxon>Sulfurimonas</taxon>
    </lineage>
</organism>
<feature type="compositionally biased region" description="Basic and acidic residues" evidence="1">
    <location>
        <begin position="122"/>
        <end position="152"/>
    </location>
</feature>
<gene>
    <name evidence="3" type="ordered locus">Suden_1110</name>
</gene>
<name>Q30RJ3_SULDN</name>
<keyword evidence="4" id="KW-1185">Reference proteome</keyword>
<dbReference type="SUPFAM" id="SSF74653">
    <property type="entry name" value="TolA/TonB C-terminal domain"/>
    <property type="match status" value="1"/>
</dbReference>
<accession>Q30RJ3</accession>
<sequence>MLLFWLLGTITPEIKKIQKPEENKIKLSLKEIEKKVQKDDDGEKKVIEKTPDIAPQMQRGKQLKEITKAPKKEPIKYDEQKISEQKNTSQLNKSQEPQPKEPKPKTEPLPPTKPYIPLLPPHVEEKKEKSSDPLAWMREDKSEEQSKDEKVKKASGSSVGNSDLRELYGDEFSKFTEGQQKYLIDNQEIMRRITQEILNRVASVNLRQEMNVNKVNIVEFYLHPNGDMSDFKFLQNSGYHILDSTTQETIEFAYSRYPRPKEKILIRYNVFYNLAR</sequence>
<dbReference type="KEGG" id="tdn:Suden_1110"/>
<dbReference type="eggNOG" id="COG0810">
    <property type="taxonomic scope" value="Bacteria"/>
</dbReference>